<evidence type="ECO:0000313" key="2">
    <source>
        <dbReference type="Proteomes" id="UP000593915"/>
    </source>
</evidence>
<proteinExistence type="predicted"/>
<reference evidence="1 2" key="1">
    <citation type="submission" date="2020-09" db="EMBL/GenBank/DDBJ databases">
        <title>Characterization of Treponema spp. from bovine digital dermatitis in Korea.</title>
        <authorList>
            <person name="Espiritu H.M."/>
            <person name="Cho Y.I."/>
            <person name="Mamuad L."/>
        </authorList>
    </citation>
    <scope>NUCLEOTIDE SEQUENCE [LARGE SCALE GENOMIC DNA]</scope>
    <source>
        <strain evidence="1 2">KS1</strain>
    </source>
</reference>
<dbReference type="RefSeq" id="WP_024752144.1">
    <property type="nucleotide sequence ID" value="NZ_CP061839.1"/>
</dbReference>
<sequence length="193" mass="22054">MEKVVRFLKGKTCIVLTALCVLTIAACKLPYTVQNARFKKEFLWVYAEKDFNFKTAGMVQGTFTLPKNVKHNGMRFVIMFPATFRNNKWSAVVKMPYKLTLTWNGGSLKKEKAEATSDWVGIDVYFSEEEIRLLPKTQAITYVLEYEDGVYTKLLETTGLIDKLTDLEAHPESYSGFYDAVFVVAEQSTKKMP</sequence>
<dbReference type="Proteomes" id="UP000593915">
    <property type="component" value="Chromosome"/>
</dbReference>
<accession>A0A7S6WNI6</accession>
<dbReference type="AlphaFoldDB" id="A0A7S6WNI6"/>
<protein>
    <recommendedName>
        <fullName evidence="3">Lipoprotein</fullName>
    </recommendedName>
</protein>
<name>A0A7S6WNI6_9SPIR</name>
<organism evidence="1 2">
    <name type="scientific">Treponema pedis</name>
    <dbReference type="NCBI Taxonomy" id="409322"/>
    <lineage>
        <taxon>Bacteria</taxon>
        <taxon>Pseudomonadati</taxon>
        <taxon>Spirochaetota</taxon>
        <taxon>Spirochaetia</taxon>
        <taxon>Spirochaetales</taxon>
        <taxon>Treponemataceae</taxon>
        <taxon>Treponema</taxon>
    </lineage>
</organism>
<dbReference type="PROSITE" id="PS51257">
    <property type="entry name" value="PROKAR_LIPOPROTEIN"/>
    <property type="match status" value="1"/>
</dbReference>
<evidence type="ECO:0008006" key="3">
    <source>
        <dbReference type="Google" id="ProtNLM"/>
    </source>
</evidence>
<evidence type="ECO:0000313" key="1">
    <source>
        <dbReference type="EMBL" id="QOW59852.1"/>
    </source>
</evidence>
<gene>
    <name evidence="1" type="ORF">IFE08_08205</name>
</gene>
<dbReference type="EMBL" id="CP061839">
    <property type="protein sequence ID" value="QOW59852.1"/>
    <property type="molecule type" value="Genomic_DNA"/>
</dbReference>